<evidence type="ECO:0000256" key="1">
    <source>
        <dbReference type="ARBA" id="ARBA00022491"/>
    </source>
</evidence>
<feature type="DNA-binding region" description="H-T-H motif" evidence="5">
    <location>
        <begin position="25"/>
        <end position="44"/>
    </location>
</feature>
<dbReference type="Pfam" id="PF00440">
    <property type="entry name" value="TetR_N"/>
    <property type="match status" value="1"/>
</dbReference>
<keyword evidence="2" id="KW-0805">Transcription regulation</keyword>
<feature type="domain" description="HTH tetR-type" evidence="7">
    <location>
        <begin position="2"/>
        <end position="62"/>
    </location>
</feature>
<feature type="region of interest" description="Disordered" evidence="6">
    <location>
        <begin position="205"/>
        <end position="230"/>
    </location>
</feature>
<dbReference type="PROSITE" id="PS50977">
    <property type="entry name" value="HTH_TETR_2"/>
    <property type="match status" value="1"/>
</dbReference>
<sequence length="230" mass="25180">MALRKSDVVDAALRFLDIEGLDQLTMRKLGASLNVHGGALYRHFPNKEALLDAVADKIVQDMGDPLPDSPWTDQVEILGNRLRTALLSHRDGARVVAGTFAPGVNTIVGSDMAVQVLCRAGLPPAQAGWVTFALFYYVLGHTIEEQAQRQLPSDNNWRVRNERLDVQVSPQFAVALDSLWDTDPAERFQYGLRVFVEGLSHLAAPSAQQTRPASGDATREAPGKRGNLAR</sequence>
<evidence type="ECO:0000259" key="7">
    <source>
        <dbReference type="PROSITE" id="PS50977"/>
    </source>
</evidence>
<evidence type="ECO:0000256" key="2">
    <source>
        <dbReference type="ARBA" id="ARBA00023015"/>
    </source>
</evidence>
<dbReference type="InterPro" id="IPR023772">
    <property type="entry name" value="DNA-bd_HTH_TetR-type_CS"/>
</dbReference>
<dbReference type="InterPro" id="IPR001647">
    <property type="entry name" value="HTH_TetR"/>
</dbReference>
<dbReference type="InterPro" id="IPR036271">
    <property type="entry name" value="Tet_transcr_reg_TetR-rel_C_sf"/>
</dbReference>
<dbReference type="Gene3D" id="1.10.10.60">
    <property type="entry name" value="Homeodomain-like"/>
    <property type="match status" value="1"/>
</dbReference>
<dbReference type="RefSeq" id="WP_242754627.1">
    <property type="nucleotide sequence ID" value="NZ_CP093846.1"/>
</dbReference>
<dbReference type="PANTHER" id="PTHR30055">
    <property type="entry name" value="HTH-TYPE TRANSCRIPTIONAL REGULATOR RUTR"/>
    <property type="match status" value="1"/>
</dbReference>
<keyword evidence="9" id="KW-1185">Reference proteome</keyword>
<organism evidence="8 9">
    <name type="scientific">Streptomyces tubbatahanensis</name>
    <dbReference type="NCBI Taxonomy" id="2923272"/>
    <lineage>
        <taxon>Bacteria</taxon>
        <taxon>Bacillati</taxon>
        <taxon>Actinomycetota</taxon>
        <taxon>Actinomycetes</taxon>
        <taxon>Kitasatosporales</taxon>
        <taxon>Streptomycetaceae</taxon>
        <taxon>Streptomyces</taxon>
    </lineage>
</organism>
<keyword evidence="4" id="KW-0804">Transcription</keyword>
<dbReference type="InterPro" id="IPR004111">
    <property type="entry name" value="Repressor_TetR_C"/>
</dbReference>
<proteinExistence type="predicted"/>
<dbReference type="EMBL" id="CP093846">
    <property type="protein sequence ID" value="UNS99131.1"/>
    <property type="molecule type" value="Genomic_DNA"/>
</dbReference>
<keyword evidence="3 5" id="KW-0238">DNA-binding</keyword>
<dbReference type="Gene3D" id="1.10.357.10">
    <property type="entry name" value="Tetracycline Repressor, domain 2"/>
    <property type="match status" value="1"/>
</dbReference>
<evidence type="ECO:0000313" key="8">
    <source>
        <dbReference type="EMBL" id="UNS99131.1"/>
    </source>
</evidence>
<gene>
    <name evidence="8" type="ORF">MMF93_23700</name>
</gene>
<name>A0ABY3XX95_9ACTN</name>
<dbReference type="PRINTS" id="PR00455">
    <property type="entry name" value="HTHTETR"/>
</dbReference>
<dbReference type="InterPro" id="IPR050109">
    <property type="entry name" value="HTH-type_TetR-like_transc_reg"/>
</dbReference>
<evidence type="ECO:0000256" key="6">
    <source>
        <dbReference type="SAM" id="MobiDB-lite"/>
    </source>
</evidence>
<dbReference type="InterPro" id="IPR003012">
    <property type="entry name" value="Tet_transcr_reg_TetR"/>
</dbReference>
<protein>
    <submittedName>
        <fullName evidence="8">TetR/AcrR family transcriptional regulator C-terminal domain-containing protein</fullName>
    </submittedName>
</protein>
<keyword evidence="1" id="KW-0678">Repressor</keyword>
<evidence type="ECO:0000256" key="3">
    <source>
        <dbReference type="ARBA" id="ARBA00023125"/>
    </source>
</evidence>
<dbReference type="InterPro" id="IPR009057">
    <property type="entry name" value="Homeodomain-like_sf"/>
</dbReference>
<dbReference type="SUPFAM" id="SSF48498">
    <property type="entry name" value="Tetracyclin repressor-like, C-terminal domain"/>
    <property type="match status" value="1"/>
</dbReference>
<evidence type="ECO:0000256" key="5">
    <source>
        <dbReference type="PROSITE-ProRule" id="PRU00335"/>
    </source>
</evidence>
<evidence type="ECO:0000313" key="9">
    <source>
        <dbReference type="Proteomes" id="UP001202244"/>
    </source>
</evidence>
<dbReference type="PRINTS" id="PR00400">
    <property type="entry name" value="TETREPRESSOR"/>
</dbReference>
<dbReference type="PROSITE" id="PS01081">
    <property type="entry name" value="HTH_TETR_1"/>
    <property type="match status" value="1"/>
</dbReference>
<dbReference type="Pfam" id="PF02909">
    <property type="entry name" value="TetR_C_1"/>
    <property type="match status" value="1"/>
</dbReference>
<dbReference type="PANTHER" id="PTHR30055:SF151">
    <property type="entry name" value="TRANSCRIPTIONAL REGULATORY PROTEIN"/>
    <property type="match status" value="1"/>
</dbReference>
<accession>A0ABY3XX95</accession>
<dbReference type="SUPFAM" id="SSF46689">
    <property type="entry name" value="Homeodomain-like"/>
    <property type="match status" value="1"/>
</dbReference>
<evidence type="ECO:0000256" key="4">
    <source>
        <dbReference type="ARBA" id="ARBA00023163"/>
    </source>
</evidence>
<dbReference type="Proteomes" id="UP001202244">
    <property type="component" value="Chromosome"/>
</dbReference>
<reference evidence="8 9" key="1">
    <citation type="journal article" date="2023" name="Microbiol. Spectr.">
        <title>Synergy between Genome Mining, Metabolomics, and Bioinformatics Uncovers Antibacterial Chlorinated Carbazole Alkaloids and Their Biosynthetic Gene Cluster from Streptomyces tubbatahanensis sp. nov., a Novel Actinomycete Isolated from Sulu Sea, Philippines.</title>
        <authorList>
            <person name="Tenebro C.P."/>
            <person name="Trono D.J.V.L."/>
            <person name="Balida L.A.P."/>
            <person name="Bayog L.K.A."/>
            <person name="Bruna J.R."/>
            <person name="Sabido E.M."/>
            <person name="Caspe D.P.C."/>
            <person name="de Los Santos E.L.C."/>
            <person name="Saludes J.P."/>
            <person name="Dalisay D.S."/>
        </authorList>
    </citation>
    <scope>NUCLEOTIDE SEQUENCE [LARGE SCALE GENOMIC DNA]</scope>
    <source>
        <strain evidence="8 9">DSD3025</strain>
    </source>
</reference>